<feature type="transmembrane region" description="Helical" evidence="2">
    <location>
        <begin position="506"/>
        <end position="523"/>
    </location>
</feature>
<accession>A0A9X6STP8</accession>
<dbReference type="Gene3D" id="1.20.1640.10">
    <property type="entry name" value="Multidrug efflux transporter AcrB transmembrane domain"/>
    <property type="match status" value="2"/>
</dbReference>
<protein>
    <submittedName>
        <fullName evidence="3">Multidrug transporter AcrB</fullName>
    </submittedName>
</protein>
<gene>
    <name evidence="3" type="ORF">CON36_32060</name>
</gene>
<dbReference type="Gene3D" id="3.30.2090.10">
    <property type="entry name" value="Multidrug efflux transporter AcrB TolC docking domain, DN and DC subdomains"/>
    <property type="match status" value="2"/>
</dbReference>
<feature type="region of interest" description="Disordered" evidence="1">
    <location>
        <begin position="363"/>
        <end position="396"/>
    </location>
</feature>
<dbReference type="PANTHER" id="PTHR32063">
    <property type="match status" value="1"/>
</dbReference>
<proteinExistence type="predicted"/>
<dbReference type="GO" id="GO:0042910">
    <property type="term" value="F:xenobiotic transmembrane transporter activity"/>
    <property type="evidence" value="ECO:0007669"/>
    <property type="project" value="TreeGrafter"/>
</dbReference>
<feature type="transmembrane region" description="Helical" evidence="2">
    <location>
        <begin position="578"/>
        <end position="598"/>
    </location>
</feature>
<keyword evidence="2" id="KW-1133">Transmembrane helix</keyword>
<organism evidence="3 4">
    <name type="scientific">Bacillus cereus</name>
    <dbReference type="NCBI Taxonomy" id="1396"/>
    <lineage>
        <taxon>Bacteria</taxon>
        <taxon>Bacillati</taxon>
        <taxon>Bacillota</taxon>
        <taxon>Bacilli</taxon>
        <taxon>Bacillales</taxon>
        <taxon>Bacillaceae</taxon>
        <taxon>Bacillus</taxon>
        <taxon>Bacillus cereus group</taxon>
    </lineage>
</organism>
<comment type="caution">
    <text evidence="3">The sequence shown here is derived from an EMBL/GenBank/DDBJ whole genome shotgun (WGS) entry which is preliminary data.</text>
</comment>
<dbReference type="InterPro" id="IPR027463">
    <property type="entry name" value="AcrB_DN_DC_subdom"/>
</dbReference>
<feature type="transmembrane region" description="Helical" evidence="2">
    <location>
        <begin position="535"/>
        <end position="557"/>
    </location>
</feature>
<dbReference type="Gene3D" id="3.30.70.1430">
    <property type="entry name" value="Multidrug efflux transporter AcrB pore domain"/>
    <property type="match status" value="1"/>
</dbReference>
<evidence type="ECO:0000256" key="1">
    <source>
        <dbReference type="SAM" id="MobiDB-lite"/>
    </source>
</evidence>
<dbReference type="SUPFAM" id="SSF82714">
    <property type="entry name" value="Multidrug efflux transporter AcrB TolC docking domain, DN and DC subdomains"/>
    <property type="match status" value="2"/>
</dbReference>
<dbReference type="Proteomes" id="UP000219922">
    <property type="component" value="Unassembled WGS sequence"/>
</dbReference>
<reference evidence="3 4" key="1">
    <citation type="submission" date="2017-09" db="EMBL/GenBank/DDBJ databases">
        <title>Large-scale bioinformatics analysis of Bacillus genomes uncovers conserved roles of natural products in bacterial physiology.</title>
        <authorList>
            <consortium name="Agbiome Team Llc"/>
            <person name="Bleich R.M."/>
            <person name="Grubbs K.J."/>
            <person name="Santa Maria K.C."/>
            <person name="Allen S.E."/>
            <person name="Farag S."/>
            <person name="Shank E.A."/>
            <person name="Bowers A."/>
        </authorList>
    </citation>
    <scope>NUCLEOTIDE SEQUENCE [LARGE SCALE GENOMIC DNA]</scope>
    <source>
        <strain evidence="3 4">AFS092789</strain>
    </source>
</reference>
<dbReference type="SUPFAM" id="SSF82866">
    <property type="entry name" value="Multidrug efflux transporter AcrB transmembrane domain"/>
    <property type="match status" value="2"/>
</dbReference>
<dbReference type="InterPro" id="IPR001036">
    <property type="entry name" value="Acrflvin-R"/>
</dbReference>
<dbReference type="EMBL" id="NVMX01000118">
    <property type="protein sequence ID" value="PDZ94756.1"/>
    <property type="molecule type" value="Genomic_DNA"/>
</dbReference>
<name>A0A9X6STP8_BACCE</name>
<dbReference type="PRINTS" id="PR00702">
    <property type="entry name" value="ACRIFLAVINRP"/>
</dbReference>
<dbReference type="AlphaFoldDB" id="A0A9X6STP8"/>
<feature type="transmembrane region" description="Helical" evidence="2">
    <location>
        <begin position="610"/>
        <end position="633"/>
    </location>
</feature>
<evidence type="ECO:0000313" key="3">
    <source>
        <dbReference type="EMBL" id="PDZ94756.1"/>
    </source>
</evidence>
<dbReference type="SUPFAM" id="SSF82693">
    <property type="entry name" value="Multidrug efflux transporter AcrB pore domain, PN1, PN2, PC1 and PC2 subdomains"/>
    <property type="match status" value="2"/>
</dbReference>
<dbReference type="RefSeq" id="WP_098006680.1">
    <property type="nucleotide sequence ID" value="NZ_NVMX01000118.1"/>
</dbReference>
<keyword evidence="2" id="KW-0812">Transmembrane</keyword>
<dbReference type="GO" id="GO:0005886">
    <property type="term" value="C:plasma membrane"/>
    <property type="evidence" value="ECO:0007669"/>
    <property type="project" value="TreeGrafter"/>
</dbReference>
<feature type="transmembrane region" description="Helical" evidence="2">
    <location>
        <begin position="1128"/>
        <end position="1149"/>
    </location>
</feature>
<feature type="transmembrane region" description="Helical" evidence="2">
    <location>
        <begin position="1023"/>
        <end position="1045"/>
    </location>
</feature>
<dbReference type="PANTHER" id="PTHR32063:SF0">
    <property type="entry name" value="SWARMING MOTILITY PROTEIN SWRC"/>
    <property type="match status" value="1"/>
</dbReference>
<feature type="transmembrane region" description="Helical" evidence="2">
    <location>
        <begin position="1051"/>
        <end position="1070"/>
    </location>
</feature>
<feature type="compositionally biased region" description="Basic and acidic residues" evidence="1">
    <location>
        <begin position="378"/>
        <end position="396"/>
    </location>
</feature>
<feature type="transmembrane region" description="Helical" evidence="2">
    <location>
        <begin position="480"/>
        <end position="499"/>
    </location>
</feature>
<feature type="transmembrane region" description="Helical" evidence="2">
    <location>
        <begin position="1098"/>
        <end position="1116"/>
    </location>
</feature>
<dbReference type="Pfam" id="PF00873">
    <property type="entry name" value="ACR_tran"/>
    <property type="match status" value="2"/>
</dbReference>
<sequence>MNFLTRFSLKNPAAIVIITILVALGGIFSAVHLKKETMPDISIPIVAIITPYPGASPNDILDDVTKPVEDAIMKIPGVENVNSTSTENVSAVIAQFSFSTDMDEAKRNIEDVVKKLKLPEKSVAPQVTRISFGSFPILKYSISNQNMTPEELEKVVKQVVVKNISGLEGVGQAQLASDTEKSVYVKLIPEKLKKYNLTSEQVLQQIQAHNVSFPVGGATIDGTVKPIRIAGNIQSLDELKNLQIPIYPNQQEEMKKAFEKIGDGMNSLGKAVGDIGNAVGQLGQGLAGATQGLNGEIQLMSAIHDTESQLIAAKLELNDANKVVKNPQATEQEKAVAMGTIQQLAPQVQIGETALAQMKNQLKEVQKQMAQGTQTKAPEPKREPEPKTEKEEEKPKIKQIALKDLAEVTISADDASAISRTDGKNSVGLDILKTQDSNTVDVADVVKKEMNTLKEKLPKGTEFKVIFDQSTYVKESINSMIKEGVMGAVFACIVILLFLRNFRSTFISVISIPLSLLIAMVFLKQANITLNIMTLGGIALAVGRVVDDSIVVIENVYRHLQKSKVRTVDVIKTGTKEVAKAITTSTITTVAVFLPLGLVDGMIGKVFKPFALTVCLSLLASLLVAVTIVPLMAKFMLLRANLKEEKQEEGKVIKAYQRMLTWSLNHKIITLLISFGLFAGSLAIVPLIGTSFMPASEEKFIDVNVEYPIGTEISITNKKIVEIEKILEKDKVITMFQTTIGTPKGNINPLGNIGGSNSGSIFIELKKDADVDKVVKHLRKELITKNDKAKISVTQTSPGGDSGSSKIEVVVKGTDIESIKNGARLITKELKKVDGLDNVTNNINESKPEISIVVNQKKASKQGLSTAQIGGTIRDLLGTNQVGSMTVNKEDLNIQMGLKLDPVKKLQDIKELSFTTALGEKIELQEIATVKEVPGPVSILTKDGEQYASVSASITDKNAGAVTIKVQQSIDKLDLPKGVDTQIGGTIEQMNESFQQLGLAIVVAIGAVYLAMVIAFGEAKAPFAILFSLPLAMIGGFAGLLVARIPLDMPAMIGFLMLIGIVVTNAIVLVDRIQERRREGLEVREALIEAGTVRMRPILMTALATIGALSPLALGLSKGSIMSQSLSIVVIGGLITSTLLTLIVVPVMYELLNRRKKSK</sequence>
<evidence type="ECO:0000256" key="2">
    <source>
        <dbReference type="SAM" id="Phobius"/>
    </source>
</evidence>
<feature type="transmembrane region" description="Helical" evidence="2">
    <location>
        <begin position="997"/>
        <end position="1016"/>
    </location>
</feature>
<keyword evidence="2" id="KW-0472">Membrane</keyword>
<evidence type="ECO:0000313" key="4">
    <source>
        <dbReference type="Proteomes" id="UP000219922"/>
    </source>
</evidence>
<feature type="transmembrane region" description="Helical" evidence="2">
    <location>
        <begin position="668"/>
        <end position="689"/>
    </location>
</feature>